<keyword evidence="3" id="KW-1185">Reference proteome</keyword>
<dbReference type="AlphaFoldDB" id="E4X7X3"/>
<name>E4X7X3_OIKDI</name>
<feature type="region of interest" description="Disordered" evidence="1">
    <location>
        <begin position="1116"/>
        <end position="1142"/>
    </location>
</feature>
<sequence>MGFVDENPKTHDSLAFLTEESNPWRKCHLLDWARDESRPFYVLDTVNQVGIGTPFALVRPDAGEQLSWAMDNLVLGRLFIGENVIVPFLAGLEISLEEILKAAADFARFVNPKQTMGLQPVWHFPNLVVTARIEIADLESTVLKKSAADFFQKHRADGENAEWDLKITGFSGYHEASEKQQRLDIQKRIKPLFTMNMSGKVRELPFEGWKPASKQLVDDLTAAWVEFKFRKPTQTPATYLNRNILACVALRDIKNAQETQLEHAEQNPELKNNAAWLILSTATVLADRAGPALRKVASISELADYLIPEKASLLEEWNEKTAAVELTKYLEAAGMTVKDSVDMRKKLILLLRSVFQQLSDWLVHAQEQGVPGQALWFKNPEKWDLCNFSNPIAKISSIRALGTGEMTWVCYKIEPPRFVGFPKQLKGLEQPPDWRVLEPLLHKMQLMEERNSEGLPFRVSLYRKEKGAFKSKSDEWKQFLEMLGENSIKAAEHLWFPRKTLERKEEKKARQMLVENLAKLIPAEEPLIPGVFQMVWSEVFGNQEPSFDQPAYDNPRKLAWDPQYDHLLGLPWQRDSGPLFHEEKPAKKARTCWVGQCNAEVDDNFPICVMHAHFMEMAMDRRTASSMAQSLKDPKVFVVATERLKGRRTWKEAHPTVRATAYKELLAIKTVKDRVEVKTPIALLRAAAIRSHSGARLDWQNKAAQDQHEMIRALEKFASNWKEIEEAPKKKEGEPKWTQVLRVGDGNAFVLHFNGTDKDVRNYGSEAVTLTTKKEVTSSSNELTDSFSGLGAELGVSTMSVWEKVQYLAKKPAAGRWPELDYLEELANIHRNVKFVISCASEEDFELVKEMLTHRKTAKEDRAVFPMASRVTLLAKGEIAGLEFYKRLEWNHEDWALVPILQEEVTSFPQEWSGHKKTWHYIANFMFQERFPDNFGPENILGPLTQDFSKDGEKVVEISKRLVLLQAMATDWAAAGLVDQIRINKLDLELFHRPECLELWAPSREVLTEYGDLSPAPAATFGEWFNEVHAFHHQTVFFNNFEETVVPNLSCDQLPITKKVKKLKKKWEKATKSGPPNLPKTSAVEKKATASIGVTPVRLRPLTENESRKRMAAKVMSVDLDQKSTDKSPTLCWHTQMAQKEK</sequence>
<evidence type="ECO:0000313" key="2">
    <source>
        <dbReference type="EMBL" id="CBY18796.1"/>
    </source>
</evidence>
<accession>E4X7X3</accession>
<protein>
    <submittedName>
        <fullName evidence="2">Uncharacterized protein</fullName>
    </submittedName>
</protein>
<reference evidence="2" key="1">
    <citation type="journal article" date="2010" name="Science">
        <title>Plasticity of animal genome architecture unmasked by rapid evolution of a pelagic tunicate.</title>
        <authorList>
            <person name="Denoeud F."/>
            <person name="Henriet S."/>
            <person name="Mungpakdee S."/>
            <person name="Aury J.M."/>
            <person name="Da Silva C."/>
            <person name="Brinkmann H."/>
            <person name="Mikhaleva J."/>
            <person name="Olsen L.C."/>
            <person name="Jubin C."/>
            <person name="Canestro C."/>
            <person name="Bouquet J.M."/>
            <person name="Danks G."/>
            <person name="Poulain J."/>
            <person name="Campsteijn C."/>
            <person name="Adamski M."/>
            <person name="Cross I."/>
            <person name="Yadetie F."/>
            <person name="Muffato M."/>
            <person name="Louis A."/>
            <person name="Butcher S."/>
            <person name="Tsagkogeorga G."/>
            <person name="Konrad A."/>
            <person name="Singh S."/>
            <person name="Jensen M.F."/>
            <person name="Cong E.H."/>
            <person name="Eikeseth-Otteraa H."/>
            <person name="Noel B."/>
            <person name="Anthouard V."/>
            <person name="Porcel B.M."/>
            <person name="Kachouri-Lafond R."/>
            <person name="Nishino A."/>
            <person name="Ugolini M."/>
            <person name="Chourrout P."/>
            <person name="Nishida H."/>
            <person name="Aasland R."/>
            <person name="Huzurbazar S."/>
            <person name="Westhof E."/>
            <person name="Delsuc F."/>
            <person name="Lehrach H."/>
            <person name="Reinhardt R."/>
            <person name="Weissenbach J."/>
            <person name="Roy S.W."/>
            <person name="Artiguenave F."/>
            <person name="Postlethwait J.H."/>
            <person name="Manak J.R."/>
            <person name="Thompson E.M."/>
            <person name="Jaillon O."/>
            <person name="Du Pasquier L."/>
            <person name="Boudinot P."/>
            <person name="Liberles D.A."/>
            <person name="Volff J.N."/>
            <person name="Philippe H."/>
            <person name="Lenhard B."/>
            <person name="Roest Crollius H."/>
            <person name="Wincker P."/>
            <person name="Chourrout D."/>
        </authorList>
    </citation>
    <scope>NUCLEOTIDE SEQUENCE [LARGE SCALE GENOMIC DNA]</scope>
</reference>
<dbReference type="InParanoid" id="E4X7X3"/>
<dbReference type="EMBL" id="FN653028">
    <property type="protein sequence ID" value="CBY18796.1"/>
    <property type="molecule type" value="Genomic_DNA"/>
</dbReference>
<evidence type="ECO:0000313" key="3">
    <source>
        <dbReference type="Proteomes" id="UP000001307"/>
    </source>
</evidence>
<feature type="region of interest" description="Disordered" evidence="1">
    <location>
        <begin position="1067"/>
        <end position="1087"/>
    </location>
</feature>
<gene>
    <name evidence="2" type="ORF">GSOID_T00003663001</name>
</gene>
<proteinExistence type="predicted"/>
<dbReference type="Proteomes" id="UP000001307">
    <property type="component" value="Unassembled WGS sequence"/>
</dbReference>
<evidence type="ECO:0000256" key="1">
    <source>
        <dbReference type="SAM" id="MobiDB-lite"/>
    </source>
</evidence>
<organism evidence="2">
    <name type="scientific">Oikopleura dioica</name>
    <name type="common">Tunicate</name>
    <dbReference type="NCBI Taxonomy" id="34765"/>
    <lineage>
        <taxon>Eukaryota</taxon>
        <taxon>Metazoa</taxon>
        <taxon>Chordata</taxon>
        <taxon>Tunicata</taxon>
        <taxon>Appendicularia</taxon>
        <taxon>Copelata</taxon>
        <taxon>Oikopleuridae</taxon>
        <taxon>Oikopleura</taxon>
    </lineage>
</organism>